<dbReference type="EMBL" id="JAULSU010000006">
    <property type="protein sequence ID" value="KAK0614756.1"/>
    <property type="molecule type" value="Genomic_DNA"/>
</dbReference>
<reference evidence="1" key="1">
    <citation type="submission" date="2023-06" db="EMBL/GenBank/DDBJ databases">
        <title>Genome-scale phylogeny and comparative genomics of the fungal order Sordariales.</title>
        <authorList>
            <consortium name="Lawrence Berkeley National Laboratory"/>
            <person name="Hensen N."/>
            <person name="Bonometti L."/>
            <person name="Westerberg I."/>
            <person name="Brannstrom I.O."/>
            <person name="Guillou S."/>
            <person name="Cros-Aarteil S."/>
            <person name="Calhoun S."/>
            <person name="Haridas S."/>
            <person name="Kuo A."/>
            <person name="Mondo S."/>
            <person name="Pangilinan J."/>
            <person name="Riley R."/>
            <person name="Labutti K."/>
            <person name="Andreopoulos B."/>
            <person name="Lipzen A."/>
            <person name="Chen C."/>
            <person name="Yanf M."/>
            <person name="Daum C."/>
            <person name="Ng V."/>
            <person name="Clum A."/>
            <person name="Steindorff A."/>
            <person name="Ohm R."/>
            <person name="Martin F."/>
            <person name="Silar P."/>
            <person name="Natvig D."/>
            <person name="Lalanne C."/>
            <person name="Gautier V."/>
            <person name="Ament-Velasquez S.L."/>
            <person name="Kruys A."/>
            <person name="Hutchinson M.I."/>
            <person name="Powell A.J."/>
            <person name="Barry K."/>
            <person name="Miller A.N."/>
            <person name="Grigoriev I.V."/>
            <person name="Debuchy R."/>
            <person name="Gladieux P."/>
            <person name="Thoren M.H."/>
            <person name="Johannesson H."/>
        </authorList>
    </citation>
    <scope>NUCLEOTIDE SEQUENCE</scope>
    <source>
        <strain evidence="1">CBS 606.72</strain>
    </source>
</reference>
<gene>
    <name evidence="1" type="ORF">B0T14DRAFT_570656</name>
</gene>
<sequence length="168" mass="18871">MPFSKDQYIKSLEHRVVELKSILSAQGISELSSDHWKAFSPSPPTPTVHLGSEYEVGCPEDGLALVYCIWISPDEIFNITTSNGIYDCSIILFVITERLQAAKKHRNAFEVICQRVIDRMSEAPVRKPRDAISGLMAELVPSVNSFEIDMPFEVDNESVFSSVRSFQT</sequence>
<organism evidence="1 2">
    <name type="scientific">Immersiella caudata</name>
    <dbReference type="NCBI Taxonomy" id="314043"/>
    <lineage>
        <taxon>Eukaryota</taxon>
        <taxon>Fungi</taxon>
        <taxon>Dikarya</taxon>
        <taxon>Ascomycota</taxon>
        <taxon>Pezizomycotina</taxon>
        <taxon>Sordariomycetes</taxon>
        <taxon>Sordariomycetidae</taxon>
        <taxon>Sordariales</taxon>
        <taxon>Lasiosphaeriaceae</taxon>
        <taxon>Immersiella</taxon>
    </lineage>
</organism>
<comment type="caution">
    <text evidence="1">The sequence shown here is derived from an EMBL/GenBank/DDBJ whole genome shotgun (WGS) entry which is preliminary data.</text>
</comment>
<accession>A0AA39WG24</accession>
<evidence type="ECO:0000313" key="2">
    <source>
        <dbReference type="Proteomes" id="UP001175000"/>
    </source>
</evidence>
<protein>
    <submittedName>
        <fullName evidence="1">Uncharacterized protein</fullName>
    </submittedName>
</protein>
<name>A0AA39WG24_9PEZI</name>
<dbReference type="AlphaFoldDB" id="A0AA39WG24"/>
<proteinExistence type="predicted"/>
<keyword evidence="2" id="KW-1185">Reference proteome</keyword>
<evidence type="ECO:0000313" key="1">
    <source>
        <dbReference type="EMBL" id="KAK0614756.1"/>
    </source>
</evidence>
<dbReference type="Proteomes" id="UP001175000">
    <property type="component" value="Unassembled WGS sequence"/>
</dbReference>